<keyword evidence="4" id="KW-0862">Zinc</keyword>
<evidence type="ECO:0000256" key="5">
    <source>
        <dbReference type="PROSITE-ProRule" id="PRU00042"/>
    </source>
</evidence>
<evidence type="ECO:0000256" key="2">
    <source>
        <dbReference type="ARBA" id="ARBA00022737"/>
    </source>
</evidence>
<dbReference type="Proteomes" id="UP001182556">
    <property type="component" value="Unassembled WGS sequence"/>
</dbReference>
<dbReference type="EMBL" id="JAODAN010000004">
    <property type="protein sequence ID" value="KAK1924819.1"/>
    <property type="molecule type" value="Genomic_DNA"/>
</dbReference>
<evidence type="ECO:0000256" key="6">
    <source>
        <dbReference type="SAM" id="MobiDB-lite"/>
    </source>
</evidence>
<evidence type="ECO:0000259" key="7">
    <source>
        <dbReference type="PROSITE" id="PS50157"/>
    </source>
</evidence>
<dbReference type="PANTHER" id="PTHR23057:SF0">
    <property type="entry name" value="JUXTAPOSED WITH ANOTHER ZINC FINGER PROTEIN 1"/>
    <property type="match status" value="1"/>
</dbReference>
<protein>
    <recommendedName>
        <fullName evidence="7">C2H2-type domain-containing protein</fullName>
    </recommendedName>
</protein>
<feature type="region of interest" description="Disordered" evidence="6">
    <location>
        <begin position="203"/>
        <end position="286"/>
    </location>
</feature>
<organism evidence="8 9">
    <name type="scientific">Papiliotrema laurentii</name>
    <name type="common">Cryptococcus laurentii</name>
    <dbReference type="NCBI Taxonomy" id="5418"/>
    <lineage>
        <taxon>Eukaryota</taxon>
        <taxon>Fungi</taxon>
        <taxon>Dikarya</taxon>
        <taxon>Basidiomycota</taxon>
        <taxon>Agaricomycotina</taxon>
        <taxon>Tremellomycetes</taxon>
        <taxon>Tremellales</taxon>
        <taxon>Rhynchogastremaceae</taxon>
        <taxon>Papiliotrema</taxon>
    </lineage>
</organism>
<dbReference type="PROSITE" id="PS50157">
    <property type="entry name" value="ZINC_FINGER_C2H2_2"/>
    <property type="match status" value="1"/>
</dbReference>
<dbReference type="InterPro" id="IPR051580">
    <property type="entry name" value="ZnF-Chromatin_assoc"/>
</dbReference>
<keyword evidence="1" id="KW-0479">Metal-binding</keyword>
<comment type="caution">
    <text evidence="8">The sequence shown here is derived from an EMBL/GenBank/DDBJ whole genome shotgun (WGS) entry which is preliminary data.</text>
</comment>
<dbReference type="Gene3D" id="3.30.160.60">
    <property type="entry name" value="Classic Zinc Finger"/>
    <property type="match status" value="1"/>
</dbReference>
<dbReference type="AlphaFoldDB" id="A0AAD9L6Y9"/>
<dbReference type="GO" id="GO:0008270">
    <property type="term" value="F:zinc ion binding"/>
    <property type="evidence" value="ECO:0007669"/>
    <property type="project" value="UniProtKB-KW"/>
</dbReference>
<evidence type="ECO:0000256" key="4">
    <source>
        <dbReference type="ARBA" id="ARBA00022833"/>
    </source>
</evidence>
<evidence type="ECO:0000313" key="8">
    <source>
        <dbReference type="EMBL" id="KAK1924819.1"/>
    </source>
</evidence>
<accession>A0AAD9L6Y9</accession>
<sequence length="370" mass="39160">MSGHFDSSATSGRTYISQRGFHQDHDGSSHSGGGPGQGRLDYSSPSSNPHSGMHPSSYGRGLSYTAAALGATSSIASSSLGMSISPPHWVPGNAPWASSGSFVGSVGALGTSFGRERDRELEAKYVRDFSCCGRQLNGLHELLEHYEEEHANLPPDARLAALNAVQAAAPAGREQSVMPPVTSALQSQHGEVPTPPGMMDIEMDDEPPRSAMPSRLLQQQNQPRSVYPASAPPSPWATAFRPQGTSAPPQCLPPSLLSFNPATMAPMGQMGQASSQPQPPPPIPLTSEQLQAKALRKAERRAERAAAREEASASDMEGEKRFPCPIEGCGKVYKQANGLKYHLTRSINSGHGNVAASGLAQFFTDKSHEG</sequence>
<name>A0AAD9L6Y9_PAPLA</name>
<dbReference type="InterPro" id="IPR013087">
    <property type="entry name" value="Znf_C2H2_type"/>
</dbReference>
<proteinExistence type="predicted"/>
<feature type="region of interest" description="Disordered" evidence="6">
    <location>
        <begin position="297"/>
        <end position="316"/>
    </location>
</feature>
<dbReference type="GO" id="GO:0005634">
    <property type="term" value="C:nucleus"/>
    <property type="evidence" value="ECO:0007669"/>
    <property type="project" value="TreeGrafter"/>
</dbReference>
<feature type="compositionally biased region" description="Polar residues" evidence="6">
    <location>
        <begin position="1"/>
        <end position="17"/>
    </location>
</feature>
<gene>
    <name evidence="8" type="ORF">DB88DRAFT_486975</name>
</gene>
<feature type="domain" description="C2H2-type" evidence="7">
    <location>
        <begin position="322"/>
        <end position="353"/>
    </location>
</feature>
<keyword evidence="3 5" id="KW-0863">Zinc-finger</keyword>
<evidence type="ECO:0000313" key="9">
    <source>
        <dbReference type="Proteomes" id="UP001182556"/>
    </source>
</evidence>
<evidence type="ECO:0000256" key="3">
    <source>
        <dbReference type="ARBA" id="ARBA00022771"/>
    </source>
</evidence>
<evidence type="ECO:0000256" key="1">
    <source>
        <dbReference type="ARBA" id="ARBA00022723"/>
    </source>
</evidence>
<feature type="region of interest" description="Disordered" evidence="6">
    <location>
        <begin position="1"/>
        <end position="57"/>
    </location>
</feature>
<reference evidence="8" key="1">
    <citation type="submission" date="2023-02" db="EMBL/GenBank/DDBJ databases">
        <title>Identification and recombinant expression of a fungal hydrolase from Papiliotrema laurentii that hydrolyzes apple cutin and clears colloidal polyester polyurethane.</title>
        <authorList>
            <consortium name="DOE Joint Genome Institute"/>
            <person name="Roman V.A."/>
            <person name="Bojanowski C."/>
            <person name="Crable B.R."/>
            <person name="Wagner D.N."/>
            <person name="Hung C.S."/>
            <person name="Nadeau L.J."/>
            <person name="Schratz L."/>
            <person name="Haridas S."/>
            <person name="Pangilinan J."/>
            <person name="Lipzen A."/>
            <person name="Na H."/>
            <person name="Yan M."/>
            <person name="Ng V."/>
            <person name="Grigoriev I.V."/>
            <person name="Spatafora J.W."/>
            <person name="Barlow D."/>
            <person name="Biffinger J."/>
            <person name="Kelley-Loughnane N."/>
            <person name="Varaljay V.A."/>
            <person name="Crookes-Goodson W.J."/>
        </authorList>
    </citation>
    <scope>NUCLEOTIDE SEQUENCE</scope>
    <source>
        <strain evidence="8">5307AH</strain>
    </source>
</reference>
<dbReference type="PANTHER" id="PTHR23057">
    <property type="entry name" value="JUXTAPOSED WITH ANOTHER ZINC FINGER PROTEIN 1"/>
    <property type="match status" value="1"/>
</dbReference>
<keyword evidence="2" id="KW-0677">Repeat</keyword>
<keyword evidence="9" id="KW-1185">Reference proteome</keyword>